<reference evidence="2 3" key="1">
    <citation type="submission" date="2022-03" db="EMBL/GenBank/DDBJ databases">
        <authorList>
            <person name="Brunel B."/>
        </authorList>
    </citation>
    <scope>NUCLEOTIDE SEQUENCE [LARGE SCALE GENOMIC DNA]</scope>
    <source>
        <strain evidence="2">STM5069sample</strain>
    </source>
</reference>
<dbReference type="PANTHER" id="PTHR33678:SF1">
    <property type="entry name" value="BLL1576 PROTEIN"/>
    <property type="match status" value="1"/>
</dbReference>
<dbReference type="Pfam" id="PF03050">
    <property type="entry name" value="DDE_Tnp_IS66"/>
    <property type="match status" value="1"/>
</dbReference>
<dbReference type="EMBL" id="CAKXZT010000141">
    <property type="protein sequence ID" value="CAH2405033.1"/>
    <property type="molecule type" value="Genomic_DNA"/>
</dbReference>
<comment type="caution">
    <text evidence="2">The sequence shown here is derived from an EMBL/GenBank/DDBJ whole genome shotgun (WGS) entry which is preliminary data.</text>
</comment>
<protein>
    <recommendedName>
        <fullName evidence="1">Transposase IS66 central domain-containing protein</fullName>
    </recommendedName>
</protein>
<gene>
    <name evidence="2" type="ORF">MES5069_450024</name>
</gene>
<proteinExistence type="predicted"/>
<evidence type="ECO:0000313" key="2">
    <source>
        <dbReference type="EMBL" id="CAH2405033.1"/>
    </source>
</evidence>
<dbReference type="InterPro" id="IPR004291">
    <property type="entry name" value="Transposase_IS66_central"/>
</dbReference>
<name>A0ABM9E7E2_9HYPH</name>
<sequence length="206" mass="22968">MVGRAAWHLRPVHERLLGKLKSSPKLLPTRRPRRCSIRAAARRRQANSGPMPAMTDYGTGRPAGRRLYLCAGPKGRLPIAHLAGFTGILQVDGYGGYRVLAERSDVTLAFCWAHVRRRFYELAAVGLAPIASEALGRIAELYKIEDGIRGRSAEERRAMRQENSRAIIADLEPWLRGKARLDQPENQARRGDPLHALALERPLALP</sequence>
<evidence type="ECO:0000313" key="3">
    <source>
        <dbReference type="Proteomes" id="UP001153050"/>
    </source>
</evidence>
<dbReference type="PANTHER" id="PTHR33678">
    <property type="entry name" value="BLL1576 PROTEIN"/>
    <property type="match status" value="1"/>
</dbReference>
<feature type="domain" description="Transposase IS66 central" evidence="1">
    <location>
        <begin position="3"/>
        <end position="187"/>
    </location>
</feature>
<organism evidence="2 3">
    <name type="scientific">Mesorhizobium escarrei</name>
    <dbReference type="NCBI Taxonomy" id="666018"/>
    <lineage>
        <taxon>Bacteria</taxon>
        <taxon>Pseudomonadati</taxon>
        <taxon>Pseudomonadota</taxon>
        <taxon>Alphaproteobacteria</taxon>
        <taxon>Hyphomicrobiales</taxon>
        <taxon>Phyllobacteriaceae</taxon>
        <taxon>Mesorhizobium</taxon>
    </lineage>
</organism>
<evidence type="ECO:0000259" key="1">
    <source>
        <dbReference type="Pfam" id="PF03050"/>
    </source>
</evidence>
<dbReference type="Proteomes" id="UP001153050">
    <property type="component" value="Unassembled WGS sequence"/>
</dbReference>
<keyword evidence="3" id="KW-1185">Reference proteome</keyword>
<accession>A0ABM9E7E2</accession>
<dbReference type="InterPro" id="IPR052344">
    <property type="entry name" value="Transposase-related"/>
</dbReference>